<evidence type="ECO:0000313" key="2">
    <source>
        <dbReference type="EMBL" id="TVS87670.1"/>
    </source>
</evidence>
<reference evidence="2" key="1">
    <citation type="submission" date="2019-07" db="EMBL/GenBank/DDBJ databases">
        <title>Genome assemblies of Wolbachia strains wAlbA and wAlbB in wild caught Aedes albopictus specimens.</title>
        <authorList>
            <person name="Kulkarni A."/>
            <person name="Yu W."/>
            <person name="Xue R.-D."/>
            <person name="Ma Y."/>
            <person name="Xu J."/>
        </authorList>
    </citation>
    <scope>NUCLEOTIDE SEQUENCE</scope>
    <source>
        <strain evidence="2">FL2016</strain>
    </source>
</reference>
<protein>
    <submittedName>
        <fullName evidence="2">Uncharacterized protein</fullName>
    </submittedName>
</protein>
<feature type="region of interest" description="Disordered" evidence="1">
    <location>
        <begin position="52"/>
        <end position="74"/>
    </location>
</feature>
<comment type="caution">
    <text evidence="2">The sequence shown here is derived from an EMBL/GenBank/DDBJ whole genome shotgun (WGS) entry which is preliminary data.</text>
</comment>
<feature type="compositionally biased region" description="Acidic residues" evidence="1">
    <location>
        <begin position="62"/>
        <end position="74"/>
    </location>
</feature>
<dbReference type="EMBL" id="NWVK02000172">
    <property type="protein sequence ID" value="TVS87670.1"/>
    <property type="molecule type" value="Genomic_DNA"/>
</dbReference>
<dbReference type="Proteomes" id="UP000217566">
    <property type="component" value="Unassembled WGS sequence"/>
</dbReference>
<dbReference type="OrthoDB" id="9957106at2"/>
<gene>
    <name evidence="2" type="ORF">COM43_003395</name>
</gene>
<organism evidence="2">
    <name type="scientific">Wolbachia pipientis</name>
    <dbReference type="NCBI Taxonomy" id="955"/>
    <lineage>
        <taxon>Bacteria</taxon>
        <taxon>Pseudomonadati</taxon>
        <taxon>Pseudomonadota</taxon>
        <taxon>Alphaproteobacteria</taxon>
        <taxon>Rickettsiales</taxon>
        <taxon>Anaplasmataceae</taxon>
        <taxon>Wolbachieae</taxon>
        <taxon>Wolbachia</taxon>
    </lineage>
</organism>
<sequence>MAHSQKKLNVNVSFDSKLAQYLTEMAEIQNKTIPEVLVGLVEEEFKEDVELPEIADDRLSEGEEEVEDDENIWK</sequence>
<accession>A0A6H2NTF6</accession>
<evidence type="ECO:0000256" key="1">
    <source>
        <dbReference type="SAM" id="MobiDB-lite"/>
    </source>
</evidence>
<proteinExistence type="predicted"/>
<name>A0A6H2NTF6_WOLPI</name>
<dbReference type="AlphaFoldDB" id="A0A6H2NTF6"/>